<keyword evidence="11" id="KW-0482">Metalloprotease</keyword>
<comment type="similarity">
    <text evidence="3">Belongs to the peptidase M1 family.</text>
</comment>
<comment type="caution">
    <text evidence="17">The sequence shown here is derived from an EMBL/GenBank/DDBJ whole genome shotgun (WGS) entry which is preliminary data.</text>
</comment>
<feature type="domain" description="Peptidase M1 membrane alanine aminopeptidase" evidence="14">
    <location>
        <begin position="241"/>
        <end position="453"/>
    </location>
</feature>
<dbReference type="InterPro" id="IPR024571">
    <property type="entry name" value="ERAP1-like_C_dom"/>
</dbReference>
<dbReference type="InterPro" id="IPR001930">
    <property type="entry name" value="Peptidase_M1"/>
</dbReference>
<dbReference type="GO" id="GO:0016285">
    <property type="term" value="F:alanyl aminopeptidase activity"/>
    <property type="evidence" value="ECO:0007669"/>
    <property type="project" value="UniProtKB-EC"/>
</dbReference>
<evidence type="ECO:0000313" key="17">
    <source>
        <dbReference type="EMBL" id="MBB3663885.1"/>
    </source>
</evidence>
<evidence type="ECO:0000256" key="5">
    <source>
        <dbReference type="ARBA" id="ARBA00015611"/>
    </source>
</evidence>
<name>A0A839XVQ7_9PSEU</name>
<keyword evidence="10" id="KW-0862">Zinc</keyword>
<keyword evidence="7" id="KW-0645">Protease</keyword>
<dbReference type="GO" id="GO:0016020">
    <property type="term" value="C:membrane"/>
    <property type="evidence" value="ECO:0007669"/>
    <property type="project" value="TreeGrafter"/>
</dbReference>
<dbReference type="Proteomes" id="UP000564573">
    <property type="component" value="Unassembled WGS sequence"/>
</dbReference>
<evidence type="ECO:0000256" key="9">
    <source>
        <dbReference type="ARBA" id="ARBA00022801"/>
    </source>
</evidence>
<feature type="domain" description="ERAP1-like C-terminal" evidence="15">
    <location>
        <begin position="530"/>
        <end position="831"/>
    </location>
</feature>
<accession>A0A839XVQ7</accession>
<dbReference type="GO" id="GO:0008270">
    <property type="term" value="F:zinc ion binding"/>
    <property type="evidence" value="ECO:0007669"/>
    <property type="project" value="InterPro"/>
</dbReference>
<evidence type="ECO:0000259" key="16">
    <source>
        <dbReference type="Pfam" id="PF17900"/>
    </source>
</evidence>
<evidence type="ECO:0000256" key="10">
    <source>
        <dbReference type="ARBA" id="ARBA00022833"/>
    </source>
</evidence>
<feature type="domain" description="Aminopeptidase N-like N-terminal" evidence="16">
    <location>
        <begin position="127"/>
        <end position="200"/>
    </location>
</feature>
<dbReference type="SUPFAM" id="SSF63737">
    <property type="entry name" value="Leukotriene A4 hydrolase N-terminal domain"/>
    <property type="match status" value="1"/>
</dbReference>
<dbReference type="GO" id="GO:0043171">
    <property type="term" value="P:peptide catabolic process"/>
    <property type="evidence" value="ECO:0007669"/>
    <property type="project" value="TreeGrafter"/>
</dbReference>
<dbReference type="NCBIfam" id="TIGR02412">
    <property type="entry name" value="pepN_strep_liv"/>
    <property type="match status" value="1"/>
</dbReference>
<gene>
    <name evidence="17" type="ORF">FB384_002789</name>
</gene>
<comment type="catalytic activity">
    <reaction evidence="1">
        <text>Release of an N-terminal amino acid, Xaa-|-Yaa- from a peptide, amide or arylamide. Xaa is preferably Ala, but may be most amino acids including Pro (slow action). When a terminal hydrophobic residue is followed by a prolyl residue, the two may be released as an intact Xaa-Pro dipeptide.</text>
        <dbReference type="EC" id="3.4.11.2"/>
    </reaction>
</comment>
<dbReference type="InterPro" id="IPR012778">
    <property type="entry name" value="Pept_M1_aminopeptidase"/>
</dbReference>
<organism evidence="17 18">
    <name type="scientific">Prauserella sediminis</name>
    <dbReference type="NCBI Taxonomy" id="577680"/>
    <lineage>
        <taxon>Bacteria</taxon>
        <taxon>Bacillati</taxon>
        <taxon>Actinomycetota</taxon>
        <taxon>Actinomycetes</taxon>
        <taxon>Pseudonocardiales</taxon>
        <taxon>Pseudonocardiaceae</taxon>
        <taxon>Prauserella</taxon>
        <taxon>Prauserella salsuginis group</taxon>
    </lineage>
</organism>
<dbReference type="Gene3D" id="2.60.40.1730">
    <property type="entry name" value="tricorn interacting facor f3 domain"/>
    <property type="match status" value="1"/>
</dbReference>
<keyword evidence="18" id="KW-1185">Reference proteome</keyword>
<dbReference type="GO" id="GO:0006508">
    <property type="term" value="P:proteolysis"/>
    <property type="evidence" value="ECO:0007669"/>
    <property type="project" value="UniProtKB-KW"/>
</dbReference>
<dbReference type="PANTHER" id="PTHR11533:SF174">
    <property type="entry name" value="PUROMYCIN-SENSITIVE AMINOPEPTIDASE-RELATED"/>
    <property type="match status" value="1"/>
</dbReference>
<dbReference type="Pfam" id="PF17900">
    <property type="entry name" value="Peptidase_M1_N"/>
    <property type="match status" value="1"/>
</dbReference>
<protein>
    <recommendedName>
        <fullName evidence="5">Aminopeptidase N</fullName>
        <ecNumber evidence="4">3.4.11.2</ecNumber>
    </recommendedName>
    <alternativeName>
        <fullName evidence="12">Alanine aminopeptidase</fullName>
    </alternativeName>
    <alternativeName>
        <fullName evidence="13">Lysyl aminopeptidase</fullName>
    </alternativeName>
</protein>
<dbReference type="GO" id="GO:0005737">
    <property type="term" value="C:cytoplasm"/>
    <property type="evidence" value="ECO:0007669"/>
    <property type="project" value="TreeGrafter"/>
</dbReference>
<evidence type="ECO:0000259" key="15">
    <source>
        <dbReference type="Pfam" id="PF11838"/>
    </source>
</evidence>
<dbReference type="InterPro" id="IPR045357">
    <property type="entry name" value="Aminopeptidase_N-like_N"/>
</dbReference>
<dbReference type="PANTHER" id="PTHR11533">
    <property type="entry name" value="PROTEASE M1 ZINC METALLOPROTEASE"/>
    <property type="match status" value="1"/>
</dbReference>
<dbReference type="SUPFAM" id="SSF55486">
    <property type="entry name" value="Metalloproteases ('zincins'), catalytic domain"/>
    <property type="match status" value="1"/>
</dbReference>
<evidence type="ECO:0000256" key="3">
    <source>
        <dbReference type="ARBA" id="ARBA00010136"/>
    </source>
</evidence>
<evidence type="ECO:0000313" key="18">
    <source>
        <dbReference type="Proteomes" id="UP000564573"/>
    </source>
</evidence>
<evidence type="ECO:0000256" key="2">
    <source>
        <dbReference type="ARBA" id="ARBA00001947"/>
    </source>
</evidence>
<dbReference type="InterPro" id="IPR050344">
    <property type="entry name" value="Peptidase_M1_aminopeptidases"/>
</dbReference>
<dbReference type="InterPro" id="IPR014782">
    <property type="entry name" value="Peptidase_M1_dom"/>
</dbReference>
<evidence type="ECO:0000256" key="7">
    <source>
        <dbReference type="ARBA" id="ARBA00022670"/>
    </source>
</evidence>
<dbReference type="InterPro" id="IPR042097">
    <property type="entry name" value="Aminopeptidase_N-like_N_sf"/>
</dbReference>
<dbReference type="InterPro" id="IPR027268">
    <property type="entry name" value="Peptidase_M4/M1_CTD_sf"/>
</dbReference>
<evidence type="ECO:0000256" key="13">
    <source>
        <dbReference type="ARBA" id="ARBA00031533"/>
    </source>
</evidence>
<evidence type="ECO:0000256" key="6">
    <source>
        <dbReference type="ARBA" id="ARBA00022438"/>
    </source>
</evidence>
<dbReference type="Pfam" id="PF01433">
    <property type="entry name" value="Peptidase_M1"/>
    <property type="match status" value="1"/>
</dbReference>
<keyword evidence="9 17" id="KW-0378">Hydrolase</keyword>
<dbReference type="GO" id="GO:0070006">
    <property type="term" value="F:metalloaminopeptidase activity"/>
    <property type="evidence" value="ECO:0007669"/>
    <property type="project" value="TreeGrafter"/>
</dbReference>
<keyword evidence="8" id="KW-0479">Metal-binding</keyword>
<dbReference type="Gene3D" id="1.10.390.10">
    <property type="entry name" value="Neutral Protease Domain 2"/>
    <property type="match status" value="1"/>
</dbReference>
<reference evidence="17 18" key="1">
    <citation type="submission" date="2020-08" db="EMBL/GenBank/DDBJ databases">
        <title>Sequencing the genomes of 1000 actinobacteria strains.</title>
        <authorList>
            <person name="Klenk H.-P."/>
        </authorList>
    </citation>
    <scope>NUCLEOTIDE SEQUENCE [LARGE SCALE GENOMIC DNA]</scope>
    <source>
        <strain evidence="17 18">DSM 45267</strain>
    </source>
</reference>
<dbReference type="EC" id="3.4.11.2" evidence="4"/>
<comment type="cofactor">
    <cofactor evidence="2">
        <name>Zn(2+)</name>
        <dbReference type="ChEBI" id="CHEBI:29105"/>
    </cofactor>
</comment>
<dbReference type="Pfam" id="PF11838">
    <property type="entry name" value="ERAP1_C"/>
    <property type="match status" value="1"/>
</dbReference>
<evidence type="ECO:0000256" key="8">
    <source>
        <dbReference type="ARBA" id="ARBA00022723"/>
    </source>
</evidence>
<evidence type="ECO:0000256" key="11">
    <source>
        <dbReference type="ARBA" id="ARBA00023049"/>
    </source>
</evidence>
<sequence>MGGDADTAAGVAARSALTHDEAVARSAVISDVHYAVELDLTVGDRTFATTTVVGFHSSSGGARLELDFTGEVESVDCNGHRSGPDAHDGRRVRLDVREGWNSVRVSGSASYSHTGEGLHRFRDPLDGNVYVHTKFEPFAAHTVFACFDQPDLKATVDLTLTVDPSWVVVSNTDPVESPTVEGGDRSTWRFERTPPLPTYLVAFAAGPFRVLRSRHRDVPLALYARPSLYDELTVEAPEVFDVIRRGLDFYGGLFDLPYQFAKYDHVFAPEYAFGGMEHPGCVTLNERFLFRNRVTEDARRRRASLLTHEMAHMWFGDYVTMRWWDDLWLNEAFATMLAVVAQPEATAYGEGWTSFAHHDMPLARRADQLPTRHAIRVGTADTDAARSNFGPIVYRRGAAVLRDLAERVGWENFVVGMRAYLQTHAWGNAGLDDFVAALRRVSNEDLDRWVDEWLLRPGVNTVEVCRGDGGDRVVQQSDPGVDPRHLTLRVAAFDYRDAALVPRTPVHVSLGPPECEHVLAEFDGPAPDLLLPNADAVSHVKTRLDSRSRRAALRSLSAVDDPRARAVMWGALWDEVQDALLSARSYASAVLAHGTRETDVGILEALLERASRALRVYGDPATGRDTLEVLARSLREHLVCAAGGSDRQLAFARALVGVVRSDDHGLLGDIVCGRPPWAGLEADRDLRWRALLRLAETGGDIDDLVDIAMEADPGDYGRRNALTAEAAWPSPAAKEKAWTRLFSGDHSLAERQAIMAGLRQPGQETLLTPFADRYWQALEYMAGTAETEFLSAFARALYPCFTDIEQSVLDETDRFLARKPLPESVLKVVREERAELLTIRAARACDAADAQD</sequence>
<evidence type="ECO:0000256" key="12">
    <source>
        <dbReference type="ARBA" id="ARBA00029811"/>
    </source>
</evidence>
<keyword evidence="6 17" id="KW-0031">Aminopeptidase</keyword>
<evidence type="ECO:0000256" key="1">
    <source>
        <dbReference type="ARBA" id="ARBA00000098"/>
    </source>
</evidence>
<evidence type="ECO:0000259" key="14">
    <source>
        <dbReference type="Pfam" id="PF01433"/>
    </source>
</evidence>
<proteinExistence type="inferred from homology"/>
<dbReference type="GO" id="GO:0042277">
    <property type="term" value="F:peptide binding"/>
    <property type="evidence" value="ECO:0007669"/>
    <property type="project" value="TreeGrafter"/>
</dbReference>
<dbReference type="CDD" id="cd09602">
    <property type="entry name" value="M1_APN"/>
    <property type="match status" value="1"/>
</dbReference>
<dbReference type="EMBL" id="JACIBS010000001">
    <property type="protein sequence ID" value="MBB3663885.1"/>
    <property type="molecule type" value="Genomic_DNA"/>
</dbReference>
<dbReference type="GO" id="GO:0005615">
    <property type="term" value="C:extracellular space"/>
    <property type="evidence" value="ECO:0007669"/>
    <property type="project" value="TreeGrafter"/>
</dbReference>
<evidence type="ECO:0000256" key="4">
    <source>
        <dbReference type="ARBA" id="ARBA00012564"/>
    </source>
</evidence>
<dbReference type="RefSeq" id="WP_183783320.1">
    <property type="nucleotide sequence ID" value="NZ_JACIBS010000001.1"/>
</dbReference>
<dbReference type="PRINTS" id="PR00756">
    <property type="entry name" value="ALADIPTASE"/>
</dbReference>
<dbReference type="AlphaFoldDB" id="A0A839XVQ7"/>